<evidence type="ECO:0000313" key="2">
    <source>
        <dbReference type="EMBL" id="ROS01704.1"/>
    </source>
</evidence>
<gene>
    <name evidence="2" type="ORF">EDC56_2149</name>
</gene>
<organism evidence="2 3">
    <name type="scientific">Sinobacterium caligoides</name>
    <dbReference type="NCBI Taxonomy" id="933926"/>
    <lineage>
        <taxon>Bacteria</taxon>
        <taxon>Pseudomonadati</taxon>
        <taxon>Pseudomonadota</taxon>
        <taxon>Gammaproteobacteria</taxon>
        <taxon>Cellvibrionales</taxon>
        <taxon>Spongiibacteraceae</taxon>
        <taxon>Sinobacterium</taxon>
    </lineage>
</organism>
<feature type="transmembrane region" description="Helical" evidence="1">
    <location>
        <begin position="44"/>
        <end position="61"/>
    </location>
</feature>
<name>A0A3N2DPF9_9GAMM</name>
<dbReference type="AlphaFoldDB" id="A0A3N2DPF9"/>
<sequence length="129" mass="14458">MHKLMMVVSSALFLFILWVIYLTNTGQQSLFFDGVRLIPYGDKVGHFFLFGLLALAVNLASKLKVFSIGKLKIFWGSAIVFVFLTIEELSQYFIPTRTLDLYDFIADIAGVSLFSGLSVILAKNKVTHS</sequence>
<keyword evidence="3" id="KW-1185">Reference proteome</keyword>
<evidence type="ECO:0000256" key="1">
    <source>
        <dbReference type="SAM" id="Phobius"/>
    </source>
</evidence>
<accession>A0A3N2DPF9</accession>
<evidence type="ECO:0000313" key="3">
    <source>
        <dbReference type="Proteomes" id="UP000275394"/>
    </source>
</evidence>
<dbReference type="PANTHER" id="PTHR28008">
    <property type="entry name" value="DOMAIN PROTEIN, PUTATIVE (AFU_ORTHOLOGUE AFUA_3G10980)-RELATED"/>
    <property type="match status" value="1"/>
</dbReference>
<dbReference type="Proteomes" id="UP000275394">
    <property type="component" value="Unassembled WGS sequence"/>
</dbReference>
<dbReference type="NCBIfam" id="NF037970">
    <property type="entry name" value="vanZ_1"/>
    <property type="match status" value="1"/>
</dbReference>
<feature type="transmembrane region" description="Helical" evidence="1">
    <location>
        <begin position="73"/>
        <end position="95"/>
    </location>
</feature>
<keyword evidence="1" id="KW-1133">Transmembrane helix</keyword>
<comment type="caution">
    <text evidence="2">The sequence shown here is derived from an EMBL/GenBank/DDBJ whole genome shotgun (WGS) entry which is preliminary data.</text>
</comment>
<dbReference type="PANTHER" id="PTHR28008:SF1">
    <property type="entry name" value="DOMAIN PROTEIN, PUTATIVE (AFU_ORTHOLOGUE AFUA_3G10980)-RELATED"/>
    <property type="match status" value="1"/>
</dbReference>
<dbReference type="OrthoDB" id="532191at2"/>
<proteinExistence type="predicted"/>
<evidence type="ECO:0008006" key="4">
    <source>
        <dbReference type="Google" id="ProtNLM"/>
    </source>
</evidence>
<protein>
    <recommendedName>
        <fullName evidence="4">Trypsin</fullName>
    </recommendedName>
</protein>
<feature type="transmembrane region" description="Helical" evidence="1">
    <location>
        <begin position="101"/>
        <end position="122"/>
    </location>
</feature>
<dbReference type="RefSeq" id="WP_123712467.1">
    <property type="nucleotide sequence ID" value="NZ_RKHR01000004.1"/>
</dbReference>
<keyword evidence="1" id="KW-0472">Membrane</keyword>
<dbReference type="EMBL" id="RKHR01000004">
    <property type="protein sequence ID" value="ROS01704.1"/>
    <property type="molecule type" value="Genomic_DNA"/>
</dbReference>
<reference evidence="2 3" key="1">
    <citation type="submission" date="2018-11" db="EMBL/GenBank/DDBJ databases">
        <title>Genomic Encyclopedia of Type Strains, Phase IV (KMG-IV): sequencing the most valuable type-strain genomes for metagenomic binning, comparative biology and taxonomic classification.</title>
        <authorList>
            <person name="Goeker M."/>
        </authorList>
    </citation>
    <scope>NUCLEOTIDE SEQUENCE [LARGE SCALE GENOMIC DNA]</scope>
    <source>
        <strain evidence="2 3">DSM 100316</strain>
    </source>
</reference>
<keyword evidence="1" id="KW-0812">Transmembrane</keyword>